<dbReference type="Proteomes" id="UP000614334">
    <property type="component" value="Unassembled WGS sequence"/>
</dbReference>
<dbReference type="EMBL" id="JACYCF010000004">
    <property type="protein sequence ID" value="KAF8757669.1"/>
    <property type="molecule type" value="Genomic_DNA"/>
</dbReference>
<evidence type="ECO:0000259" key="3">
    <source>
        <dbReference type="Pfam" id="PF08244"/>
    </source>
</evidence>
<dbReference type="InterPro" id="IPR013189">
    <property type="entry name" value="Glyco_hydro_32_C"/>
</dbReference>
<dbReference type="InterPro" id="IPR013320">
    <property type="entry name" value="ConA-like_dom_sf"/>
</dbReference>
<dbReference type="PANTHER" id="PTHR42800:SF3">
    <property type="entry name" value="GLYCOSYL HYDROLASE FAMILY 32 N-TERMINAL DOMAIN-CONTAINING PROTEIN"/>
    <property type="match status" value="1"/>
</dbReference>
<reference evidence="4" key="1">
    <citation type="submission" date="2020-09" db="EMBL/GenBank/DDBJ databases">
        <title>Comparative genome analyses of four rice-infecting Rhizoctonia solani isolates reveal extensive enrichment of homogalacturonan modification genes.</title>
        <authorList>
            <person name="Lee D.-Y."/>
            <person name="Jeon J."/>
            <person name="Kim K.-T."/>
            <person name="Cheong K."/>
            <person name="Song H."/>
            <person name="Choi G."/>
            <person name="Ko J."/>
            <person name="Opiyo S.O."/>
            <person name="Zuo S."/>
            <person name="Madhav S."/>
            <person name="Lee Y.-H."/>
            <person name="Wang G.-L."/>
        </authorList>
    </citation>
    <scope>NUCLEOTIDE SEQUENCE</scope>
    <source>
        <strain evidence="4">AG1-IA B2</strain>
    </source>
</reference>
<evidence type="ECO:0000256" key="2">
    <source>
        <dbReference type="ARBA" id="ARBA00023295"/>
    </source>
</evidence>
<evidence type="ECO:0000313" key="5">
    <source>
        <dbReference type="Proteomes" id="UP000614334"/>
    </source>
</evidence>
<accession>A0A8H7M6J3</accession>
<sequence length="357" mass="39475">MQGTIAGPNGVVTGAGTSSLLSFVLVQKVTNRAPVGAILSAWAPKEVARWLGNHWPLWVRGNYSDAAQMVPEYAGVVDWGETYAFMSFPIPRKKGSKDYKNQPTRQILFGWTYEDDNNYGLLAKGWNGAFTLPRDMFVKKWTVRDPRAEERGSWGIVSRSGSSYDLETLGSRPAEEVDALMNESKTKWSEKSWTYSGSGLNNGTWKALSKQPKSRFYVLSATLAFNTETIRVDRSKSSLVTGFNLGPEAGKLRLWNVPSGKGNGTKLETLDLKVFVDNSIVEIYANDVFAMTTRIYPWRDDSNGLGYYTSGSSSVKYSNVKVWEGLTNAWPSDLPTRLTSLFGMGPMCLGLVGKGFS</sequence>
<keyword evidence="2" id="KW-0326">Glycosidase</keyword>
<dbReference type="InterPro" id="IPR023296">
    <property type="entry name" value="Glyco_hydro_beta-prop_sf"/>
</dbReference>
<dbReference type="Pfam" id="PF08244">
    <property type="entry name" value="Glyco_hydro_32C"/>
    <property type="match status" value="1"/>
</dbReference>
<name>A0A8H7M6J3_9AGAM</name>
<dbReference type="PANTHER" id="PTHR42800">
    <property type="entry name" value="EXOINULINASE INUD (AFU_ORTHOLOGUE AFUA_5G00480)"/>
    <property type="match status" value="1"/>
</dbReference>
<dbReference type="Gene3D" id="2.115.10.20">
    <property type="entry name" value="Glycosyl hydrolase domain, family 43"/>
    <property type="match status" value="1"/>
</dbReference>
<organism evidence="4 5">
    <name type="scientific">Rhizoctonia solani</name>
    <dbReference type="NCBI Taxonomy" id="456999"/>
    <lineage>
        <taxon>Eukaryota</taxon>
        <taxon>Fungi</taxon>
        <taxon>Dikarya</taxon>
        <taxon>Basidiomycota</taxon>
        <taxon>Agaricomycotina</taxon>
        <taxon>Agaricomycetes</taxon>
        <taxon>Cantharellales</taxon>
        <taxon>Ceratobasidiaceae</taxon>
        <taxon>Rhizoctonia</taxon>
    </lineage>
</organism>
<dbReference type="GO" id="GO:0005987">
    <property type="term" value="P:sucrose catabolic process"/>
    <property type="evidence" value="ECO:0007669"/>
    <property type="project" value="TreeGrafter"/>
</dbReference>
<keyword evidence="1 4" id="KW-0378">Hydrolase</keyword>
<dbReference type="SUPFAM" id="SSF75005">
    <property type="entry name" value="Arabinanase/levansucrase/invertase"/>
    <property type="match status" value="1"/>
</dbReference>
<dbReference type="AlphaFoldDB" id="A0A8H7M6J3"/>
<evidence type="ECO:0000256" key="1">
    <source>
        <dbReference type="ARBA" id="ARBA00022801"/>
    </source>
</evidence>
<proteinExistence type="predicted"/>
<dbReference type="GO" id="GO:0004575">
    <property type="term" value="F:sucrose alpha-glucosidase activity"/>
    <property type="evidence" value="ECO:0007669"/>
    <property type="project" value="TreeGrafter"/>
</dbReference>
<evidence type="ECO:0000313" key="4">
    <source>
        <dbReference type="EMBL" id="KAF8757669.1"/>
    </source>
</evidence>
<comment type="caution">
    <text evidence="4">The sequence shown here is derived from an EMBL/GenBank/DDBJ whole genome shotgun (WGS) entry which is preliminary data.</text>
</comment>
<gene>
    <name evidence="4" type="ORF">RHS01_03577</name>
</gene>
<dbReference type="SUPFAM" id="SSF49899">
    <property type="entry name" value="Concanavalin A-like lectins/glucanases"/>
    <property type="match status" value="1"/>
</dbReference>
<feature type="domain" description="Glycosyl hydrolase family 32 C-terminal" evidence="3">
    <location>
        <begin position="225"/>
        <end position="324"/>
    </location>
</feature>
<dbReference type="GO" id="GO:0005737">
    <property type="term" value="C:cytoplasm"/>
    <property type="evidence" value="ECO:0007669"/>
    <property type="project" value="TreeGrafter"/>
</dbReference>
<protein>
    <submittedName>
        <fullName evidence="4">Glycosyl hydrolases family 32</fullName>
    </submittedName>
</protein>
<dbReference type="Gene3D" id="2.60.120.560">
    <property type="entry name" value="Exo-inulinase, domain 1"/>
    <property type="match status" value="1"/>
</dbReference>